<accession>M6FIQ9</accession>
<proteinExistence type="predicted"/>
<evidence type="ECO:0000313" key="1">
    <source>
        <dbReference type="EMBL" id="EMK25949.1"/>
    </source>
</evidence>
<sequence length="40" mass="4944">MKKKKIPTSWQNCLERNAQKKRIFFLKPKNLFVEMSDFNR</sequence>
<organism evidence="1 2">
    <name type="scientific">Leptospira kirschneri serovar Bulgarica str. Nikolaevo</name>
    <dbReference type="NCBI Taxonomy" id="1240687"/>
    <lineage>
        <taxon>Bacteria</taxon>
        <taxon>Pseudomonadati</taxon>
        <taxon>Spirochaetota</taxon>
        <taxon>Spirochaetia</taxon>
        <taxon>Leptospirales</taxon>
        <taxon>Leptospiraceae</taxon>
        <taxon>Leptospira</taxon>
    </lineage>
</organism>
<reference evidence="1 2" key="1">
    <citation type="submission" date="2013-01" db="EMBL/GenBank/DDBJ databases">
        <authorList>
            <person name="Harkins D.M."/>
            <person name="Durkin A.S."/>
            <person name="Brinkac L.M."/>
            <person name="Haft D.H."/>
            <person name="Selengut J.D."/>
            <person name="Sanka R."/>
            <person name="DePew J."/>
            <person name="Purushe J."/>
            <person name="Galloway R.L."/>
            <person name="Vinetz J.M."/>
            <person name="Sutton G.G."/>
            <person name="Nierman W.C."/>
            <person name="Fouts D.E."/>
        </authorList>
    </citation>
    <scope>NUCLEOTIDE SEQUENCE [LARGE SCALE GENOMIC DNA]</scope>
    <source>
        <strain evidence="1 2">Nikolaevo</strain>
    </source>
</reference>
<dbReference type="EMBL" id="ANCE01000023">
    <property type="protein sequence ID" value="EMK25949.1"/>
    <property type="molecule type" value="Genomic_DNA"/>
</dbReference>
<evidence type="ECO:0000313" key="2">
    <source>
        <dbReference type="Proteomes" id="UP000011980"/>
    </source>
</evidence>
<comment type="caution">
    <text evidence="1">The sequence shown here is derived from an EMBL/GenBank/DDBJ whole genome shotgun (WGS) entry which is preliminary data.</text>
</comment>
<dbReference type="AlphaFoldDB" id="M6FIQ9"/>
<gene>
    <name evidence="1" type="ORF">LEP1GSC008_2729</name>
</gene>
<name>M6FIQ9_9LEPT</name>
<dbReference type="PATRIC" id="fig|1240687.3.peg.363"/>
<protein>
    <submittedName>
        <fullName evidence="1">Uncharacterized protein</fullName>
    </submittedName>
</protein>
<dbReference type="Proteomes" id="UP000011980">
    <property type="component" value="Unassembled WGS sequence"/>
</dbReference>